<evidence type="ECO:0000259" key="5">
    <source>
        <dbReference type="Pfam" id="PF00884"/>
    </source>
</evidence>
<dbReference type="SUPFAM" id="SSF53649">
    <property type="entry name" value="Alkaline phosphatase-like"/>
    <property type="match status" value="1"/>
</dbReference>
<evidence type="ECO:0000256" key="1">
    <source>
        <dbReference type="ARBA" id="ARBA00008779"/>
    </source>
</evidence>
<dbReference type="Gene3D" id="3.40.720.10">
    <property type="entry name" value="Alkaline Phosphatase, subunit A"/>
    <property type="match status" value="1"/>
</dbReference>
<dbReference type="Proteomes" id="UP000664480">
    <property type="component" value="Unassembled WGS sequence"/>
</dbReference>
<dbReference type="CDD" id="cd16145">
    <property type="entry name" value="ARS_like"/>
    <property type="match status" value="1"/>
</dbReference>
<name>A0ABS3CFX2_9BACT</name>
<dbReference type="InterPro" id="IPR000917">
    <property type="entry name" value="Sulfatase_N"/>
</dbReference>
<evidence type="ECO:0000256" key="3">
    <source>
        <dbReference type="ARBA" id="ARBA00022801"/>
    </source>
</evidence>
<keyword evidence="4" id="KW-0106">Calcium</keyword>
<keyword evidence="3" id="KW-0378">Hydrolase</keyword>
<dbReference type="Gene3D" id="3.30.1120.10">
    <property type="match status" value="1"/>
</dbReference>
<dbReference type="InterPro" id="IPR050738">
    <property type="entry name" value="Sulfatase"/>
</dbReference>
<dbReference type="InterPro" id="IPR017850">
    <property type="entry name" value="Alkaline_phosphatase_core_sf"/>
</dbReference>
<dbReference type="PANTHER" id="PTHR42693">
    <property type="entry name" value="ARYLSULFATASE FAMILY MEMBER"/>
    <property type="match status" value="1"/>
</dbReference>
<evidence type="ECO:0000313" key="7">
    <source>
        <dbReference type="Proteomes" id="UP000664480"/>
    </source>
</evidence>
<dbReference type="PROSITE" id="PS00523">
    <property type="entry name" value="SULFATASE_1"/>
    <property type="match status" value="1"/>
</dbReference>
<dbReference type="InterPro" id="IPR024607">
    <property type="entry name" value="Sulfatase_CS"/>
</dbReference>
<reference evidence="6 7" key="1">
    <citation type="submission" date="2021-03" db="EMBL/GenBank/DDBJ databases">
        <title>novel species isolated from a fishpond in China.</title>
        <authorList>
            <person name="Lu H."/>
            <person name="Cai Z."/>
        </authorList>
    </citation>
    <scope>NUCLEOTIDE SEQUENCE [LARGE SCALE GENOMIC DNA]</scope>
    <source>
        <strain evidence="6 7">YJ13C</strain>
    </source>
</reference>
<protein>
    <submittedName>
        <fullName evidence="6">Arylsulfatase</fullName>
    </submittedName>
</protein>
<evidence type="ECO:0000256" key="4">
    <source>
        <dbReference type="ARBA" id="ARBA00022837"/>
    </source>
</evidence>
<keyword evidence="7" id="KW-1185">Reference proteome</keyword>
<proteinExistence type="inferred from homology"/>
<evidence type="ECO:0000313" key="6">
    <source>
        <dbReference type="EMBL" id="MBN7814539.1"/>
    </source>
</evidence>
<organism evidence="6 7">
    <name type="scientific">Algoriphagus pacificus</name>
    <dbReference type="NCBI Taxonomy" id="2811234"/>
    <lineage>
        <taxon>Bacteria</taxon>
        <taxon>Pseudomonadati</taxon>
        <taxon>Bacteroidota</taxon>
        <taxon>Cytophagia</taxon>
        <taxon>Cytophagales</taxon>
        <taxon>Cyclobacteriaceae</taxon>
        <taxon>Algoriphagus</taxon>
    </lineage>
</organism>
<comment type="caution">
    <text evidence="6">The sequence shown here is derived from an EMBL/GenBank/DDBJ whole genome shotgun (WGS) entry which is preliminary data.</text>
</comment>
<comment type="similarity">
    <text evidence="1">Belongs to the sulfatase family.</text>
</comment>
<sequence length="508" mass="56846">MKQAFIILFGALVLLGCKPEEEKNRKPNFVYILADDLGYGEVGYQGQVKIQTPNIDALAASGMVFTNHYSGAPVCAPARCILLTGKHGGHAYIRGNDEWRERGEVWDYAKAAADPNLEGQRPLPGGTVTLASILQKEGYKTGIVGKWGLGAPTTESIPTKMGFDYFYGYNCQRQAHNLYPPHLWENETKVPLNNPIVVPSTKLDSLADPNDPASYKKYQQQDYAPTLMHEKALSFLEENKDEPFFLYYASPLPHVPLQAPLNDVDKYHEEFGEEDPYTGVNGYFPNRYPHATYAAMISLLDQQIGEVRNKLKELGLEENTIIVVTSDNGPTYTGGVDFDYFESSKPFTNGYGRTKGFVYEGGIRIPMLVSWPGKVEAGSKTDHISAFYDVLPTICDLLGIPAPADADGKSFLPTLLGKEQEEHEYLFWEYPEYGGQQAVRMGKWKAVRQNIMKEENLEIELYDLSIDPKEQNNVAAANPDLVKKMEEIMQKEHSTPILDRFKMAALGD</sequence>
<gene>
    <name evidence="6" type="ORF">J0A69_03825</name>
</gene>
<dbReference type="PANTHER" id="PTHR42693:SF53">
    <property type="entry name" value="ENDO-4-O-SULFATASE"/>
    <property type="match status" value="1"/>
</dbReference>
<dbReference type="Pfam" id="PF00884">
    <property type="entry name" value="Sulfatase"/>
    <property type="match status" value="1"/>
</dbReference>
<dbReference type="RefSeq" id="WP_206585183.1">
    <property type="nucleotide sequence ID" value="NZ_JAFKCU010000001.1"/>
</dbReference>
<evidence type="ECO:0000256" key="2">
    <source>
        <dbReference type="ARBA" id="ARBA00022723"/>
    </source>
</evidence>
<dbReference type="PROSITE" id="PS51257">
    <property type="entry name" value="PROKAR_LIPOPROTEIN"/>
    <property type="match status" value="1"/>
</dbReference>
<accession>A0ABS3CFX2</accession>
<keyword evidence="2" id="KW-0479">Metal-binding</keyword>
<feature type="domain" description="Sulfatase N-terminal" evidence="5">
    <location>
        <begin position="27"/>
        <end position="400"/>
    </location>
</feature>
<dbReference type="EMBL" id="JAFKCU010000001">
    <property type="protein sequence ID" value="MBN7814539.1"/>
    <property type="molecule type" value="Genomic_DNA"/>
</dbReference>